<accession>A0ACA9K0D1</accession>
<organism evidence="1 2">
    <name type="scientific">Acaulospora colombiana</name>
    <dbReference type="NCBI Taxonomy" id="27376"/>
    <lineage>
        <taxon>Eukaryota</taxon>
        <taxon>Fungi</taxon>
        <taxon>Fungi incertae sedis</taxon>
        <taxon>Mucoromycota</taxon>
        <taxon>Glomeromycotina</taxon>
        <taxon>Glomeromycetes</taxon>
        <taxon>Diversisporales</taxon>
        <taxon>Acaulosporaceae</taxon>
        <taxon>Acaulospora</taxon>
    </lineage>
</organism>
<evidence type="ECO:0000313" key="1">
    <source>
        <dbReference type="EMBL" id="CAG8444695.1"/>
    </source>
</evidence>
<keyword evidence="2" id="KW-1185">Reference proteome</keyword>
<dbReference type="EMBL" id="CAJVPT010000446">
    <property type="protein sequence ID" value="CAG8444695.1"/>
    <property type="molecule type" value="Genomic_DNA"/>
</dbReference>
<evidence type="ECO:0000313" key="2">
    <source>
        <dbReference type="Proteomes" id="UP000789525"/>
    </source>
</evidence>
<protein>
    <submittedName>
        <fullName evidence="1">4167_t:CDS:1</fullName>
    </submittedName>
</protein>
<gene>
    <name evidence="1" type="ORF">ACOLOM_LOCUS440</name>
</gene>
<name>A0ACA9K0D1_9GLOM</name>
<dbReference type="Proteomes" id="UP000789525">
    <property type="component" value="Unassembled WGS sequence"/>
</dbReference>
<proteinExistence type="predicted"/>
<sequence>MLTSNRGQEKKGGGTILVDEDKVQPLPLNIRDFSIVSFVEYLYGIDGKTFVKGFIDLIGNVRSVAAIQKALSLQVFVSLAYRASVVSVAFYFINNSVESRNSGLHQSEGEERVFEAMAYKGEILARINSSSIEKANYIEEQLRKSGLKTAKQNFTVTTSGKVISGVNVFGVLNAPRADGTEALVLSAPWRSKDGVTSKMDGIRSLPFSKVLEITNFLHFVQNIQSTSVE</sequence>
<reference evidence="1" key="1">
    <citation type="submission" date="2021-06" db="EMBL/GenBank/DDBJ databases">
        <authorList>
            <person name="Kallberg Y."/>
            <person name="Tangrot J."/>
            <person name="Rosling A."/>
        </authorList>
    </citation>
    <scope>NUCLEOTIDE SEQUENCE</scope>
    <source>
        <strain evidence="1">CL356</strain>
    </source>
</reference>
<comment type="caution">
    <text evidence="1">The sequence shown here is derived from an EMBL/GenBank/DDBJ whole genome shotgun (WGS) entry which is preliminary data.</text>
</comment>